<evidence type="ECO:0000313" key="7">
    <source>
        <dbReference type="EMBL" id="RSM48725.1"/>
    </source>
</evidence>
<gene>
    <name evidence="7" type="ORF">DMA12_06285</name>
</gene>
<name>A0A428X060_AMYBA</name>
<dbReference type="Proteomes" id="UP000286716">
    <property type="component" value="Unassembled WGS sequence"/>
</dbReference>
<dbReference type="PANTHER" id="PTHR10030">
    <property type="entry name" value="ALPHA-L-FUCOSIDASE"/>
    <property type="match status" value="1"/>
</dbReference>
<dbReference type="EC" id="3.2.1.51" evidence="2"/>
<dbReference type="PROSITE" id="PS50022">
    <property type="entry name" value="FA58C_3"/>
    <property type="match status" value="1"/>
</dbReference>
<dbReference type="Pfam" id="PF00754">
    <property type="entry name" value="F5_F8_type_C"/>
    <property type="match status" value="1"/>
</dbReference>
<evidence type="ECO:0000256" key="5">
    <source>
        <dbReference type="ARBA" id="ARBA00023295"/>
    </source>
</evidence>
<evidence type="ECO:0000256" key="3">
    <source>
        <dbReference type="ARBA" id="ARBA00022729"/>
    </source>
</evidence>
<dbReference type="GO" id="GO:0004560">
    <property type="term" value="F:alpha-L-fucosidase activity"/>
    <property type="evidence" value="ECO:0007669"/>
    <property type="project" value="InterPro"/>
</dbReference>
<dbReference type="Gene3D" id="3.20.20.80">
    <property type="entry name" value="Glycosidases"/>
    <property type="match status" value="1"/>
</dbReference>
<dbReference type="GO" id="GO:0006004">
    <property type="term" value="P:fucose metabolic process"/>
    <property type="evidence" value="ECO:0007669"/>
    <property type="project" value="TreeGrafter"/>
</dbReference>
<dbReference type="InterPro" id="IPR000421">
    <property type="entry name" value="FA58C"/>
</dbReference>
<dbReference type="InterPro" id="IPR057739">
    <property type="entry name" value="Glyco_hydro_29_N"/>
</dbReference>
<dbReference type="GO" id="GO:0016139">
    <property type="term" value="P:glycoside catabolic process"/>
    <property type="evidence" value="ECO:0007669"/>
    <property type="project" value="TreeGrafter"/>
</dbReference>
<dbReference type="InterPro" id="IPR008979">
    <property type="entry name" value="Galactose-bd-like_sf"/>
</dbReference>
<dbReference type="InterPro" id="IPR006311">
    <property type="entry name" value="TAT_signal"/>
</dbReference>
<evidence type="ECO:0000256" key="1">
    <source>
        <dbReference type="ARBA" id="ARBA00007951"/>
    </source>
</evidence>
<evidence type="ECO:0000259" key="6">
    <source>
        <dbReference type="PROSITE" id="PS50022"/>
    </source>
</evidence>
<organism evidence="7 8">
    <name type="scientific">Amycolatopsis balhimycina DSM 5908</name>
    <dbReference type="NCBI Taxonomy" id="1081091"/>
    <lineage>
        <taxon>Bacteria</taxon>
        <taxon>Bacillati</taxon>
        <taxon>Actinomycetota</taxon>
        <taxon>Actinomycetes</taxon>
        <taxon>Pseudonocardiales</taxon>
        <taxon>Pseudonocardiaceae</taxon>
        <taxon>Amycolatopsis</taxon>
    </lineage>
</organism>
<keyword evidence="8" id="KW-1185">Reference proteome</keyword>
<comment type="similarity">
    <text evidence="1">Belongs to the glycosyl hydrolase 29 family.</text>
</comment>
<keyword evidence="5" id="KW-0326">Glycosidase</keyword>
<reference evidence="7 8" key="1">
    <citation type="submission" date="2018-05" db="EMBL/GenBank/DDBJ databases">
        <title>Evolution of GPA BGCs.</title>
        <authorList>
            <person name="Waglechner N."/>
            <person name="Wright G.D."/>
        </authorList>
    </citation>
    <scope>NUCLEOTIDE SEQUENCE [LARGE SCALE GENOMIC DNA]</scope>
    <source>
        <strain evidence="7 8">DSM 5908</strain>
    </source>
</reference>
<dbReference type="PANTHER" id="PTHR10030:SF37">
    <property type="entry name" value="ALPHA-L-FUCOSIDASE-RELATED"/>
    <property type="match status" value="1"/>
</dbReference>
<evidence type="ECO:0000256" key="2">
    <source>
        <dbReference type="ARBA" id="ARBA00012662"/>
    </source>
</evidence>
<keyword evidence="4" id="KW-0378">Hydrolase</keyword>
<sequence length="519" mass="55751">MTAPAASAGSAWSISGPTAAGCRWPTSPARRTEAVDPLPKGFAVSELSRRDLLKATAATSMLLGLPALSGGPVAGASAVDPPAFFVNLRFGMFLHFNMGTFHDAEWVDPGQDPKSFAPTALDCGQWADAAKAAGMTFGVLTTKHHDGFCLWPSKLTGYTVANSSYRRDVVAEYVAAFRSRGLVPALYFSIWDRTQGVAAGSVGRAGLDFVKGQLTELLTRYGDIPALVIDGWSWQMGLREVPYGEIRDHIRSLQPRCAVVCLTGITEPWGTDVVFYEEPKGVWTAPDNTYAACQGQTIASNGWFWHPSTPTTSLMTADEIVHRHLEELEPRWSTFILNCPPGPRGLLDDTIVARLREAGALWRPNPARPPLPPQPPRLTHPLAPVAATATSGDAAKAIDGYSDYNGGAQQTLWQPTAALPQSVTLDLGTVRHGIDMLTYLPRQDEAGGEYVTTGNVTGFRVETSTDGVRFSPAARGGWPADKTMKRAKFSPRAARYVRFTATAAVGGYAVASQIDCGRS</sequence>
<keyword evidence="3" id="KW-0732">Signal</keyword>
<protein>
    <recommendedName>
        <fullName evidence="2">alpha-L-fucosidase</fullName>
        <ecNumber evidence="2">3.2.1.51</ecNumber>
    </recommendedName>
</protein>
<dbReference type="SMART" id="SM00812">
    <property type="entry name" value="Alpha_L_fucos"/>
    <property type="match status" value="1"/>
</dbReference>
<evidence type="ECO:0000256" key="4">
    <source>
        <dbReference type="ARBA" id="ARBA00022801"/>
    </source>
</evidence>
<proteinExistence type="inferred from homology"/>
<feature type="domain" description="F5/8 type C" evidence="6">
    <location>
        <begin position="366"/>
        <end position="519"/>
    </location>
</feature>
<dbReference type="InterPro" id="IPR017853">
    <property type="entry name" value="GH"/>
</dbReference>
<accession>A0A428X060</accession>
<dbReference type="InterPro" id="IPR000933">
    <property type="entry name" value="Glyco_hydro_29"/>
</dbReference>
<dbReference type="SUPFAM" id="SSF49785">
    <property type="entry name" value="Galactose-binding domain-like"/>
    <property type="match status" value="1"/>
</dbReference>
<comment type="caution">
    <text evidence="7">The sequence shown here is derived from an EMBL/GenBank/DDBJ whole genome shotgun (WGS) entry which is preliminary data.</text>
</comment>
<evidence type="ECO:0000313" key="8">
    <source>
        <dbReference type="Proteomes" id="UP000286716"/>
    </source>
</evidence>
<dbReference type="SUPFAM" id="SSF51445">
    <property type="entry name" value="(Trans)glycosidases"/>
    <property type="match status" value="1"/>
</dbReference>
<dbReference type="PROSITE" id="PS51318">
    <property type="entry name" value="TAT"/>
    <property type="match status" value="1"/>
</dbReference>
<dbReference type="Pfam" id="PF01120">
    <property type="entry name" value="Alpha_L_fucos"/>
    <property type="match status" value="1"/>
</dbReference>
<dbReference type="EMBL" id="QHHU01000006">
    <property type="protein sequence ID" value="RSM48725.1"/>
    <property type="molecule type" value="Genomic_DNA"/>
</dbReference>
<dbReference type="AlphaFoldDB" id="A0A428X060"/>
<dbReference type="Gene3D" id="2.60.120.260">
    <property type="entry name" value="Galactose-binding domain-like"/>
    <property type="match status" value="1"/>
</dbReference>
<dbReference type="GO" id="GO:0005764">
    <property type="term" value="C:lysosome"/>
    <property type="evidence" value="ECO:0007669"/>
    <property type="project" value="TreeGrafter"/>
</dbReference>